<gene>
    <name evidence="1" type="ORF">RIB2604_01000160</name>
</gene>
<name>A0A146F5M0_ASPKA</name>
<protein>
    <submittedName>
        <fullName evidence="1">Purine-cytosine transporter</fullName>
    </submittedName>
</protein>
<sequence length="63" mass="6700">MPGEAPTDIVRALALGDTSSSHVSPVSEPELHVAMQVATASWSDTMSSKGLKIFQFTKRLLNG</sequence>
<proteinExistence type="predicted"/>
<reference evidence="1 2" key="1">
    <citation type="journal article" date="2016" name="DNA Res.">
        <title>Genome sequence of Aspergillus luchuensis NBRC 4314.</title>
        <authorList>
            <person name="Yamada O."/>
            <person name="Machida M."/>
            <person name="Hosoyama A."/>
            <person name="Goto M."/>
            <person name="Takahashi T."/>
            <person name="Futagami T."/>
            <person name="Yamagata Y."/>
            <person name="Takeuchi M."/>
            <person name="Kobayashi T."/>
            <person name="Koike H."/>
            <person name="Abe K."/>
            <person name="Asai K."/>
            <person name="Arita M."/>
            <person name="Fujita N."/>
            <person name="Fukuda K."/>
            <person name="Higa K."/>
            <person name="Horikawa H."/>
            <person name="Ishikawa T."/>
            <person name="Jinno K."/>
            <person name="Kato Y."/>
            <person name="Kirimura K."/>
            <person name="Mizutani O."/>
            <person name="Nakasone K."/>
            <person name="Sano M."/>
            <person name="Shiraishi Y."/>
            <person name="Tsukahara M."/>
            <person name="Gomi K."/>
        </authorList>
    </citation>
    <scope>NUCLEOTIDE SEQUENCE [LARGE SCALE GENOMIC DNA]</scope>
    <source>
        <strain evidence="1 2">RIB 2604</strain>
    </source>
</reference>
<evidence type="ECO:0000313" key="2">
    <source>
        <dbReference type="Proteomes" id="UP000075230"/>
    </source>
</evidence>
<dbReference type="Proteomes" id="UP000075230">
    <property type="component" value="Unassembled WGS sequence"/>
</dbReference>
<comment type="caution">
    <text evidence="1">The sequence shown here is derived from an EMBL/GenBank/DDBJ whole genome shotgun (WGS) entry which is preliminary data.</text>
</comment>
<dbReference type="EMBL" id="BCWF01000010">
    <property type="protein sequence ID" value="GAT21129.1"/>
    <property type="molecule type" value="Genomic_DNA"/>
</dbReference>
<dbReference type="AlphaFoldDB" id="A0A146F5M0"/>
<accession>A0A146F5M0</accession>
<reference evidence="2" key="2">
    <citation type="submission" date="2016-02" db="EMBL/GenBank/DDBJ databases">
        <title>Genome sequencing of Aspergillus luchuensis NBRC 4314.</title>
        <authorList>
            <person name="Yamada O."/>
        </authorList>
    </citation>
    <scope>NUCLEOTIDE SEQUENCE [LARGE SCALE GENOMIC DNA]</scope>
    <source>
        <strain evidence="2">RIB 2604</strain>
    </source>
</reference>
<organism evidence="1 2">
    <name type="scientific">Aspergillus kawachii</name>
    <name type="common">White koji mold</name>
    <name type="synonym">Aspergillus awamori var. kawachi</name>
    <dbReference type="NCBI Taxonomy" id="1069201"/>
    <lineage>
        <taxon>Eukaryota</taxon>
        <taxon>Fungi</taxon>
        <taxon>Dikarya</taxon>
        <taxon>Ascomycota</taxon>
        <taxon>Pezizomycotina</taxon>
        <taxon>Eurotiomycetes</taxon>
        <taxon>Eurotiomycetidae</taxon>
        <taxon>Eurotiales</taxon>
        <taxon>Aspergillaceae</taxon>
        <taxon>Aspergillus</taxon>
        <taxon>Aspergillus subgen. Circumdati</taxon>
    </lineage>
</organism>
<evidence type="ECO:0000313" key="1">
    <source>
        <dbReference type="EMBL" id="GAT21129.1"/>
    </source>
</evidence>